<evidence type="ECO:0000313" key="3">
    <source>
        <dbReference type="EMBL" id="NMF66380.1"/>
    </source>
</evidence>
<dbReference type="EMBL" id="QMEC01000153">
    <property type="protein sequence ID" value="NMF66380.1"/>
    <property type="molecule type" value="Genomic_DNA"/>
</dbReference>
<keyword evidence="2" id="KW-1277">Toxin-antitoxin system</keyword>
<dbReference type="Proteomes" id="UP000762253">
    <property type="component" value="Unassembled WGS sequence"/>
</dbReference>
<proteinExistence type="inferred from homology"/>
<comment type="caution">
    <text evidence="3">The sequence shown here is derived from an EMBL/GenBank/DDBJ whole genome shotgun (WGS) entry which is preliminary data.</text>
</comment>
<dbReference type="Gene3D" id="2.30.30.110">
    <property type="match status" value="1"/>
</dbReference>
<dbReference type="Pfam" id="PF02452">
    <property type="entry name" value="PemK_toxin"/>
    <property type="match status" value="1"/>
</dbReference>
<evidence type="ECO:0000313" key="4">
    <source>
        <dbReference type="Proteomes" id="UP000762253"/>
    </source>
</evidence>
<sequence>MPSYSKNDIILVRYPFSDLSSSKVRPAVVVNAPHVSQDIIITPLTSKTGSLLEGEFVLSDWAAAGLNVVTAVKRGLYTVHESLIVTTIGKLANSDVEQLEQSLRSWLGLL</sequence>
<dbReference type="InterPro" id="IPR011067">
    <property type="entry name" value="Plasmid_toxin/cell-grow_inhib"/>
</dbReference>
<accession>A0ABX1MCQ4</accession>
<dbReference type="InterPro" id="IPR003477">
    <property type="entry name" value="PemK-like"/>
</dbReference>
<evidence type="ECO:0000256" key="2">
    <source>
        <dbReference type="ARBA" id="ARBA00022649"/>
    </source>
</evidence>
<gene>
    <name evidence="3" type="ORF">DP115_28025</name>
</gene>
<evidence type="ECO:0000256" key="1">
    <source>
        <dbReference type="ARBA" id="ARBA00007521"/>
    </source>
</evidence>
<reference evidence="3 4" key="1">
    <citation type="submission" date="2018-06" db="EMBL/GenBank/DDBJ databases">
        <title>Comparative genomics of Brasilonema spp. strains.</title>
        <authorList>
            <person name="Alvarenga D.O."/>
            <person name="Fiore M.F."/>
            <person name="Varani A.M."/>
        </authorList>
    </citation>
    <scope>NUCLEOTIDE SEQUENCE [LARGE SCALE GENOMIC DNA]</scope>
    <source>
        <strain evidence="3 4">UFV-OR1</strain>
    </source>
</reference>
<protein>
    <submittedName>
        <fullName evidence="3">MazF family transcriptional regulator</fullName>
    </submittedName>
</protein>
<keyword evidence="4" id="KW-1185">Reference proteome</keyword>
<comment type="similarity">
    <text evidence="1">Belongs to the PemK/MazF family.</text>
</comment>
<organism evidence="3 4">
    <name type="scientific">Brasilonema octagenarum UFV-OR1</name>
    <dbReference type="NCBI Taxonomy" id="417115"/>
    <lineage>
        <taxon>Bacteria</taxon>
        <taxon>Bacillati</taxon>
        <taxon>Cyanobacteriota</taxon>
        <taxon>Cyanophyceae</taxon>
        <taxon>Nostocales</taxon>
        <taxon>Scytonemataceae</taxon>
        <taxon>Brasilonema</taxon>
        <taxon>Octagenarum group</taxon>
    </lineage>
</organism>
<name>A0ABX1MCQ4_9CYAN</name>
<dbReference type="RefSeq" id="WP_169267950.1">
    <property type="nucleotide sequence ID" value="NZ_QMEC01000153.1"/>
</dbReference>
<dbReference type="SUPFAM" id="SSF50118">
    <property type="entry name" value="Cell growth inhibitor/plasmid maintenance toxic component"/>
    <property type="match status" value="1"/>
</dbReference>